<keyword evidence="1" id="KW-1133">Transmembrane helix</keyword>
<keyword evidence="3" id="KW-0645">Protease</keyword>
<proteinExistence type="predicted"/>
<evidence type="ECO:0000313" key="3">
    <source>
        <dbReference type="EMBL" id="MBA5203508.1"/>
    </source>
</evidence>
<dbReference type="Pfam" id="PF02517">
    <property type="entry name" value="Rce1-like"/>
    <property type="match status" value="1"/>
</dbReference>
<name>A0AAW3SRY4_9GAMM</name>
<dbReference type="GO" id="GO:0008237">
    <property type="term" value="F:metallopeptidase activity"/>
    <property type="evidence" value="ECO:0007669"/>
    <property type="project" value="UniProtKB-KW"/>
</dbReference>
<protein>
    <submittedName>
        <fullName evidence="3">CPBP family intramembrane metalloprotease</fullName>
    </submittedName>
</protein>
<accession>A0AAW3SRY4</accession>
<keyword evidence="3" id="KW-0482">Metalloprotease</keyword>
<feature type="transmembrane region" description="Helical" evidence="1">
    <location>
        <begin position="168"/>
        <end position="187"/>
    </location>
</feature>
<feature type="transmembrane region" description="Helical" evidence="1">
    <location>
        <begin position="137"/>
        <end position="156"/>
    </location>
</feature>
<dbReference type="Proteomes" id="UP000557749">
    <property type="component" value="Unassembled WGS sequence"/>
</dbReference>
<dbReference type="GO" id="GO:0080120">
    <property type="term" value="P:CAAX-box protein maturation"/>
    <property type="evidence" value="ECO:0007669"/>
    <property type="project" value="UniProtKB-ARBA"/>
</dbReference>
<comment type="caution">
    <text evidence="3">The sequence shown here is derived from an EMBL/GenBank/DDBJ whole genome shotgun (WGS) entry which is preliminary data.</text>
</comment>
<keyword evidence="1" id="KW-0812">Transmembrane</keyword>
<keyword evidence="1" id="KW-0472">Membrane</keyword>
<gene>
    <name evidence="3" type="ORF">H2Y57_07375</name>
</gene>
<feature type="transmembrane region" description="Helical" evidence="1">
    <location>
        <begin position="105"/>
        <end position="125"/>
    </location>
</feature>
<dbReference type="RefSeq" id="WP_181844866.1">
    <property type="nucleotide sequence ID" value="NZ_CP065044.1"/>
</dbReference>
<keyword evidence="3" id="KW-0378">Hydrolase</keyword>
<evidence type="ECO:0000259" key="2">
    <source>
        <dbReference type="Pfam" id="PF02517"/>
    </source>
</evidence>
<feature type="transmembrane region" description="Helical" evidence="1">
    <location>
        <begin position="40"/>
        <end position="57"/>
    </location>
</feature>
<dbReference type="InterPro" id="IPR003675">
    <property type="entry name" value="Rce1/LyrA-like_dom"/>
</dbReference>
<organism evidence="3 4">
    <name type="scientific">Pectobacterium aroidearum</name>
    <dbReference type="NCBI Taxonomy" id="1201031"/>
    <lineage>
        <taxon>Bacteria</taxon>
        <taxon>Pseudomonadati</taxon>
        <taxon>Pseudomonadota</taxon>
        <taxon>Gammaproteobacteria</taxon>
        <taxon>Enterobacterales</taxon>
        <taxon>Pectobacteriaceae</taxon>
        <taxon>Pectobacterium</taxon>
    </lineage>
</organism>
<feature type="transmembrane region" description="Helical" evidence="1">
    <location>
        <begin position="222"/>
        <end position="241"/>
    </location>
</feature>
<feature type="domain" description="CAAX prenyl protease 2/Lysostaphin resistance protein A-like" evidence="2">
    <location>
        <begin position="167"/>
        <end position="257"/>
    </location>
</feature>
<dbReference type="AlphaFoldDB" id="A0AAW3SRY4"/>
<feature type="transmembrane region" description="Helical" evidence="1">
    <location>
        <begin position="64"/>
        <end position="85"/>
    </location>
</feature>
<evidence type="ECO:0000313" key="4">
    <source>
        <dbReference type="Proteomes" id="UP000557749"/>
    </source>
</evidence>
<dbReference type="GeneID" id="67794245"/>
<feature type="transmembrane region" description="Helical" evidence="1">
    <location>
        <begin position="248"/>
        <end position="268"/>
    </location>
</feature>
<dbReference type="EMBL" id="JACERJ010000003">
    <property type="protein sequence ID" value="MBA5203508.1"/>
    <property type="molecule type" value="Genomic_DNA"/>
</dbReference>
<feature type="transmembrane region" description="Helical" evidence="1">
    <location>
        <begin position="199"/>
        <end position="216"/>
    </location>
</feature>
<sequence>MWYLLAISLLILQFNKKLSVALLVVTAVVGGYTQVLDWQALAFLAVLTFIAGVYYKFSDKTLRTILEILLLLASVGLMLHLIPGFHNLRVLDGVRVGPESAPFTMYYNFDKALVPFVLLICLKSLFTTDTRPHTKPWYWLMLVIAVPLLLMVAVAVGGLKIEPHHPEWLFQFVLANIFFVSLAEEALFRGYLQQRLSSVMHPVLALIIASLLFGGLHYAGGSLMVIFATLAGLIYGLAWMLSGRLWVAVLFHVGLNLCHLLFFTYPVLQRLPYTS</sequence>
<dbReference type="GO" id="GO:0004175">
    <property type="term" value="F:endopeptidase activity"/>
    <property type="evidence" value="ECO:0007669"/>
    <property type="project" value="UniProtKB-ARBA"/>
</dbReference>
<evidence type="ECO:0000256" key="1">
    <source>
        <dbReference type="SAM" id="Phobius"/>
    </source>
</evidence>
<reference evidence="3 4" key="1">
    <citation type="submission" date="2020-07" db="EMBL/GenBank/DDBJ databases">
        <title>Characterization of Pectobacterium aroidearum strains causing soft rot on Amorphophallus konjac.</title>
        <authorList>
            <person name="Xie H."/>
        </authorList>
    </citation>
    <scope>NUCLEOTIDE SEQUENCE [LARGE SCALE GENOMIC DNA]</scope>
    <source>
        <strain evidence="3 4">MY7</strain>
    </source>
</reference>